<evidence type="ECO:0000313" key="8">
    <source>
        <dbReference type="EMBL" id="TJY66505.1"/>
    </source>
</evidence>
<feature type="transmembrane region" description="Helical" evidence="6">
    <location>
        <begin position="218"/>
        <end position="238"/>
    </location>
</feature>
<feature type="transmembrane region" description="Helical" evidence="6">
    <location>
        <begin position="129"/>
        <end position="146"/>
    </location>
</feature>
<dbReference type="GO" id="GO:0005886">
    <property type="term" value="C:plasma membrane"/>
    <property type="evidence" value="ECO:0007669"/>
    <property type="project" value="UniProtKB-SubCell"/>
</dbReference>
<keyword evidence="2" id="KW-1003">Cell membrane</keyword>
<dbReference type="InterPro" id="IPR050638">
    <property type="entry name" value="AA-Vitamin_Transporters"/>
</dbReference>
<dbReference type="PANTHER" id="PTHR32322">
    <property type="entry name" value="INNER MEMBRANE TRANSPORTER"/>
    <property type="match status" value="1"/>
</dbReference>
<keyword evidence="4 6" id="KW-1133">Transmembrane helix</keyword>
<reference evidence="8 9" key="1">
    <citation type="submission" date="2019-04" db="EMBL/GenBank/DDBJ databases">
        <title>Sphingobacterium olei sp. nov., isolated from oil-contaminated soil.</title>
        <authorList>
            <person name="Liu B."/>
        </authorList>
    </citation>
    <scope>NUCLEOTIDE SEQUENCE [LARGE SCALE GENOMIC DNA]</scope>
    <source>
        <strain evidence="8 9">Y3L14</strain>
    </source>
</reference>
<keyword evidence="5 6" id="KW-0472">Membrane</keyword>
<protein>
    <submittedName>
        <fullName evidence="8">DMT family transporter</fullName>
    </submittedName>
</protein>
<feature type="transmembrane region" description="Helical" evidence="6">
    <location>
        <begin position="96"/>
        <end position="117"/>
    </location>
</feature>
<dbReference type="RefSeq" id="WP_136819854.1">
    <property type="nucleotide sequence ID" value="NZ_BMJX01000002.1"/>
</dbReference>
<feature type="transmembrane region" description="Helical" evidence="6">
    <location>
        <begin position="39"/>
        <end position="59"/>
    </location>
</feature>
<dbReference type="InterPro" id="IPR037185">
    <property type="entry name" value="EmrE-like"/>
</dbReference>
<comment type="caution">
    <text evidence="8">The sequence shown here is derived from an EMBL/GenBank/DDBJ whole genome shotgun (WGS) entry which is preliminary data.</text>
</comment>
<accession>A0A4U0H4A0</accession>
<dbReference type="EMBL" id="SUKA01000002">
    <property type="protein sequence ID" value="TJY66505.1"/>
    <property type="molecule type" value="Genomic_DNA"/>
</dbReference>
<dbReference type="OrthoDB" id="3180815at2"/>
<evidence type="ECO:0000256" key="2">
    <source>
        <dbReference type="ARBA" id="ARBA00022475"/>
    </source>
</evidence>
<proteinExistence type="predicted"/>
<dbReference type="InterPro" id="IPR000620">
    <property type="entry name" value="EamA_dom"/>
</dbReference>
<feature type="transmembrane region" description="Helical" evidence="6">
    <location>
        <begin position="273"/>
        <end position="291"/>
    </location>
</feature>
<comment type="subcellular location">
    <subcellularLocation>
        <location evidence="1">Cell membrane</location>
        <topology evidence="1">Multi-pass membrane protein</topology>
    </subcellularLocation>
</comment>
<feature type="transmembrane region" description="Helical" evidence="6">
    <location>
        <begin position="245"/>
        <end position="267"/>
    </location>
</feature>
<feature type="transmembrane region" description="Helical" evidence="6">
    <location>
        <begin position="71"/>
        <end position="90"/>
    </location>
</feature>
<evidence type="ECO:0000313" key="9">
    <source>
        <dbReference type="Proteomes" id="UP000309872"/>
    </source>
</evidence>
<sequence>MEQFKGAIAVFLGAASFGILSTFVKQAYAQGFSLAEVTGIQAVFGMLFLWALHFITRRFSRKIKLYSKKTNYWKIIFAGFSTGMVSILYYKCVGLIPASVAIVLLMQYIWISALINLLILKQKPSQKEGIGIILILFATLFATGVFQDTVEKLDLAGVVYGLSAATAYAIFIIVNGKVGNDYPPIQKSALMVTGAFILIALILQPISLLHSSTDISIVQYGLLLAFFGTIFPPVLFAYGMPKTGVSLGSILSAVELPVAVGMSFYVLHEQVSTLQWAGVLAILGIIVWINIRNKPQHN</sequence>
<dbReference type="AlphaFoldDB" id="A0A4U0H4A0"/>
<evidence type="ECO:0000256" key="5">
    <source>
        <dbReference type="ARBA" id="ARBA00023136"/>
    </source>
</evidence>
<evidence type="ECO:0000256" key="3">
    <source>
        <dbReference type="ARBA" id="ARBA00022692"/>
    </source>
</evidence>
<dbReference type="Proteomes" id="UP000309872">
    <property type="component" value="Unassembled WGS sequence"/>
</dbReference>
<name>A0A4U0H4A0_9SPHI</name>
<evidence type="ECO:0000256" key="1">
    <source>
        <dbReference type="ARBA" id="ARBA00004651"/>
    </source>
</evidence>
<gene>
    <name evidence="8" type="ORF">FAZ19_06165</name>
</gene>
<feature type="transmembrane region" description="Helical" evidence="6">
    <location>
        <begin position="188"/>
        <end position="206"/>
    </location>
</feature>
<organism evidence="8 9">
    <name type="scientific">Sphingobacterium alkalisoli</name>
    <dbReference type="NCBI Taxonomy" id="1874115"/>
    <lineage>
        <taxon>Bacteria</taxon>
        <taxon>Pseudomonadati</taxon>
        <taxon>Bacteroidota</taxon>
        <taxon>Sphingobacteriia</taxon>
        <taxon>Sphingobacteriales</taxon>
        <taxon>Sphingobacteriaceae</taxon>
        <taxon>Sphingobacterium</taxon>
    </lineage>
</organism>
<feature type="domain" description="EamA" evidence="7">
    <location>
        <begin position="5"/>
        <end position="142"/>
    </location>
</feature>
<dbReference type="PANTHER" id="PTHR32322:SF18">
    <property type="entry name" value="S-ADENOSYLMETHIONINE_S-ADENOSYLHOMOCYSTEINE TRANSPORTER"/>
    <property type="match status" value="1"/>
</dbReference>
<evidence type="ECO:0000256" key="6">
    <source>
        <dbReference type="SAM" id="Phobius"/>
    </source>
</evidence>
<dbReference type="Pfam" id="PF00892">
    <property type="entry name" value="EamA"/>
    <property type="match status" value="2"/>
</dbReference>
<evidence type="ECO:0000256" key="4">
    <source>
        <dbReference type="ARBA" id="ARBA00022989"/>
    </source>
</evidence>
<keyword evidence="9" id="KW-1185">Reference proteome</keyword>
<dbReference type="SUPFAM" id="SSF103481">
    <property type="entry name" value="Multidrug resistance efflux transporter EmrE"/>
    <property type="match status" value="2"/>
</dbReference>
<evidence type="ECO:0000259" key="7">
    <source>
        <dbReference type="Pfam" id="PF00892"/>
    </source>
</evidence>
<keyword evidence="3 6" id="KW-0812">Transmembrane</keyword>
<feature type="transmembrane region" description="Helical" evidence="6">
    <location>
        <begin position="158"/>
        <end position="176"/>
    </location>
</feature>
<feature type="domain" description="EamA" evidence="7">
    <location>
        <begin position="156"/>
        <end position="290"/>
    </location>
</feature>